<organism evidence="1 2">
    <name type="scientific">Winogradskya humida</name>
    <dbReference type="NCBI Taxonomy" id="113566"/>
    <lineage>
        <taxon>Bacteria</taxon>
        <taxon>Bacillati</taxon>
        <taxon>Actinomycetota</taxon>
        <taxon>Actinomycetes</taxon>
        <taxon>Micromonosporales</taxon>
        <taxon>Micromonosporaceae</taxon>
        <taxon>Winogradskya</taxon>
    </lineage>
</organism>
<dbReference type="Proteomes" id="UP000603200">
    <property type="component" value="Unassembled WGS sequence"/>
</dbReference>
<proteinExistence type="predicted"/>
<dbReference type="EMBL" id="BOMN01000001">
    <property type="protein sequence ID" value="GIE16996.1"/>
    <property type="molecule type" value="Genomic_DNA"/>
</dbReference>
<comment type="caution">
    <text evidence="1">The sequence shown here is derived from an EMBL/GenBank/DDBJ whole genome shotgun (WGS) entry which is preliminary data.</text>
</comment>
<evidence type="ECO:0000313" key="1">
    <source>
        <dbReference type="EMBL" id="GIE16996.1"/>
    </source>
</evidence>
<accession>A0ABQ3ZEI8</accession>
<reference evidence="1 2" key="1">
    <citation type="submission" date="2021-01" db="EMBL/GenBank/DDBJ databases">
        <title>Whole genome shotgun sequence of Actinoplanes humidus NBRC 14915.</title>
        <authorList>
            <person name="Komaki H."/>
            <person name="Tamura T."/>
        </authorList>
    </citation>
    <scope>NUCLEOTIDE SEQUENCE [LARGE SCALE GENOMIC DNA]</scope>
    <source>
        <strain evidence="1 2">NBRC 14915</strain>
    </source>
</reference>
<evidence type="ECO:0000313" key="2">
    <source>
        <dbReference type="Proteomes" id="UP000603200"/>
    </source>
</evidence>
<keyword evidence="2" id="KW-1185">Reference proteome</keyword>
<gene>
    <name evidence="1" type="ORF">Ahu01nite_000980</name>
</gene>
<protein>
    <submittedName>
        <fullName evidence="1">Uncharacterized protein</fullName>
    </submittedName>
</protein>
<name>A0ABQ3ZEI8_9ACTN</name>
<sequence length="84" mass="9121">MLADRRRRLAAAVHGPAAGCHPDLRLRAHARADLAAWLDHEAATAYLAPGHDRAAAFDHLVEDARPVLGEGRTRLLRFHTGLSA</sequence>